<comment type="caution">
    <text evidence="2">The sequence shown here is derived from an EMBL/GenBank/DDBJ whole genome shotgun (WGS) entry which is preliminary data.</text>
</comment>
<dbReference type="Proteomes" id="UP001161017">
    <property type="component" value="Unassembled WGS sequence"/>
</dbReference>
<feature type="region of interest" description="Disordered" evidence="1">
    <location>
        <begin position="21"/>
        <end position="115"/>
    </location>
</feature>
<proteinExistence type="predicted"/>
<reference evidence="2" key="1">
    <citation type="journal article" date="2023" name="Genome Biol. Evol.">
        <title>First Whole Genome Sequence and Flow Cytometry Genome Size Data for the Lichen-Forming Fungus Ramalina farinacea (Ascomycota).</title>
        <authorList>
            <person name="Llewellyn T."/>
            <person name="Mian S."/>
            <person name="Hill R."/>
            <person name="Leitch I.J."/>
            <person name="Gaya E."/>
        </authorList>
    </citation>
    <scope>NUCLEOTIDE SEQUENCE</scope>
    <source>
        <strain evidence="2">LIQ254RAFAR</strain>
    </source>
</reference>
<evidence type="ECO:0000256" key="1">
    <source>
        <dbReference type="SAM" id="MobiDB-lite"/>
    </source>
</evidence>
<gene>
    <name evidence="2" type="ORF">OHK93_004056</name>
</gene>
<dbReference type="EMBL" id="JAPUFD010000002">
    <property type="protein sequence ID" value="MDI1485867.1"/>
    <property type="molecule type" value="Genomic_DNA"/>
</dbReference>
<feature type="compositionally biased region" description="Basic and acidic residues" evidence="1">
    <location>
        <begin position="96"/>
        <end position="115"/>
    </location>
</feature>
<dbReference type="AlphaFoldDB" id="A0AA43TVM6"/>
<feature type="compositionally biased region" description="Low complexity" evidence="1">
    <location>
        <begin position="27"/>
        <end position="39"/>
    </location>
</feature>
<evidence type="ECO:0000313" key="2">
    <source>
        <dbReference type="EMBL" id="MDI1485867.1"/>
    </source>
</evidence>
<name>A0AA43TVM6_9LECA</name>
<evidence type="ECO:0000313" key="3">
    <source>
        <dbReference type="Proteomes" id="UP001161017"/>
    </source>
</evidence>
<accession>A0AA43TVM6</accession>
<feature type="compositionally biased region" description="Basic and acidic residues" evidence="1">
    <location>
        <begin position="45"/>
        <end position="58"/>
    </location>
</feature>
<sequence>MEYTADIIYRFLDIAVPYQPLAGDARPQQPYQQQIKRPQFASPEKPVDRQNPGDEKALSNDGMLGTKRQDKQISDKSSVRDPVSRKGLSNDGTLGTKEKDTVSSVSHTEEKKDLPRVSYAKEEGNIPSLNAGDPNRLVETYINHASSLETLEEHYGHESWRIERLQRLVARYDLNNRFRYYDPIIVDREM</sequence>
<protein>
    <submittedName>
        <fullName evidence="2">Uncharacterized protein</fullName>
    </submittedName>
</protein>
<feature type="compositionally biased region" description="Basic and acidic residues" evidence="1">
    <location>
        <begin position="67"/>
        <end position="84"/>
    </location>
</feature>
<keyword evidence="3" id="KW-1185">Reference proteome</keyword>
<organism evidence="2 3">
    <name type="scientific">Ramalina farinacea</name>
    <dbReference type="NCBI Taxonomy" id="258253"/>
    <lineage>
        <taxon>Eukaryota</taxon>
        <taxon>Fungi</taxon>
        <taxon>Dikarya</taxon>
        <taxon>Ascomycota</taxon>
        <taxon>Pezizomycotina</taxon>
        <taxon>Lecanoromycetes</taxon>
        <taxon>OSLEUM clade</taxon>
        <taxon>Lecanoromycetidae</taxon>
        <taxon>Lecanorales</taxon>
        <taxon>Lecanorineae</taxon>
        <taxon>Ramalinaceae</taxon>
        <taxon>Ramalina</taxon>
    </lineage>
</organism>